<reference evidence="2 3" key="1">
    <citation type="submission" date="2018-01" db="EMBL/GenBank/DDBJ databases">
        <title>Complete genome sequence of Flavivirga eckloniae ECD14 isolated from seaweed Ecklonia cava.</title>
        <authorList>
            <person name="Lee J.H."/>
            <person name="Baik K.S."/>
            <person name="Seong C.N."/>
        </authorList>
    </citation>
    <scope>NUCLEOTIDE SEQUENCE [LARGE SCALE GENOMIC DNA]</scope>
    <source>
        <strain evidence="2 3">ECD14</strain>
    </source>
</reference>
<organism evidence="2 3">
    <name type="scientific">Flavivirga eckloniae</name>
    <dbReference type="NCBI Taxonomy" id="1803846"/>
    <lineage>
        <taxon>Bacteria</taxon>
        <taxon>Pseudomonadati</taxon>
        <taxon>Bacteroidota</taxon>
        <taxon>Flavobacteriia</taxon>
        <taxon>Flavobacteriales</taxon>
        <taxon>Flavobacteriaceae</taxon>
        <taxon>Flavivirga</taxon>
    </lineage>
</organism>
<proteinExistence type="predicted"/>
<dbReference type="PANTHER" id="PTHR31047:SF0">
    <property type="entry name" value="MEIOTICALLY UP-REGULATED GENE 157 PROTEIN"/>
    <property type="match status" value="1"/>
</dbReference>
<dbReference type="InterPro" id="IPR012341">
    <property type="entry name" value="6hp_glycosidase-like_sf"/>
</dbReference>
<feature type="signal peptide" evidence="1">
    <location>
        <begin position="1"/>
        <end position="25"/>
    </location>
</feature>
<dbReference type="InterPro" id="IPR006311">
    <property type="entry name" value="TAT_signal"/>
</dbReference>
<dbReference type="RefSeq" id="WP_102756718.1">
    <property type="nucleotide sequence ID" value="NZ_CP025791.1"/>
</dbReference>
<dbReference type="Proteomes" id="UP000235826">
    <property type="component" value="Chromosome"/>
</dbReference>
<dbReference type="AlphaFoldDB" id="A0A2K9PSN1"/>
<dbReference type="GO" id="GO:0005975">
    <property type="term" value="P:carbohydrate metabolic process"/>
    <property type="evidence" value="ECO:0007669"/>
    <property type="project" value="InterPro"/>
</dbReference>
<dbReference type="Gene3D" id="1.50.10.10">
    <property type="match status" value="1"/>
</dbReference>
<dbReference type="SMART" id="SM01149">
    <property type="entry name" value="DUF1237"/>
    <property type="match status" value="1"/>
</dbReference>
<gene>
    <name evidence="2" type="ORF">C1H87_15675</name>
</gene>
<feature type="chain" id="PRO_5014940669" evidence="1">
    <location>
        <begin position="26"/>
        <end position="478"/>
    </location>
</feature>
<name>A0A2K9PSN1_9FLAO</name>
<dbReference type="PANTHER" id="PTHR31047">
    <property type="entry name" value="MEIOTICALLY UP-REGULATED GENE 157 PROTEIN"/>
    <property type="match status" value="1"/>
</dbReference>
<dbReference type="KEGG" id="fek:C1H87_15675"/>
<dbReference type="EMBL" id="CP025791">
    <property type="protein sequence ID" value="AUP80066.1"/>
    <property type="molecule type" value="Genomic_DNA"/>
</dbReference>
<evidence type="ECO:0000313" key="2">
    <source>
        <dbReference type="EMBL" id="AUP80066.1"/>
    </source>
</evidence>
<keyword evidence="1" id="KW-0732">Signal</keyword>
<evidence type="ECO:0000256" key="1">
    <source>
        <dbReference type="SAM" id="SignalP"/>
    </source>
</evidence>
<sequence length="478" mass="55315">MNSRRYFIKKSALASGAVLASNSLAFSHSLYNQKEFVSNRPSKKDRTFSSQIIEEVIKETTSKLKDKELAWMFENCFPNTLDTTVHYFEENNQPDTHIITGDIPAMWLRDTTCQVWPYLPYANDDEKLKKMLVGLINRQIKCVLVDPYANAFYLDAAKVNDGEWKDDITEMKPGVFERKWEINSLTHVIRLSYEYWKTTKDTSPFNANWLKGMKLIYQTFKEQQRLENDGPYSFLRVTEHIRDTVPHYGFGHPTKKNGMIHAAFRQDDANILPLFVPDNLMAVQELRKLSEMAISLFNDTEFSEQCIAMSNQIEKAIKEDAIVQHKEFGEIYAFEVDGYGGRIMMEDPNLPGLLSLPYMGICDIDDPLYQRTRQFTLSEWNPYYEKGKAGEGLGSYHWGKGYIWPLGTISRALTSSSDEEILFCINQLKANHAGTGFIHESYKKDDPTQYNRDWFSWANTYFGEMILTLLSTHPHLLT</sequence>
<evidence type="ECO:0000313" key="3">
    <source>
        <dbReference type="Proteomes" id="UP000235826"/>
    </source>
</evidence>
<dbReference type="OrthoDB" id="181472at2"/>
<dbReference type="PROSITE" id="PS51318">
    <property type="entry name" value="TAT"/>
    <property type="match status" value="1"/>
</dbReference>
<protein>
    <submittedName>
        <fullName evidence="2">Metal-independent alpha-mannosidase</fullName>
    </submittedName>
</protein>
<dbReference type="InterPro" id="IPR008928">
    <property type="entry name" value="6-hairpin_glycosidase_sf"/>
</dbReference>
<accession>A0A2K9PSN1</accession>
<dbReference type="Pfam" id="PF06824">
    <property type="entry name" value="Glyco_hydro_125"/>
    <property type="match status" value="1"/>
</dbReference>
<dbReference type="InterPro" id="IPR008313">
    <property type="entry name" value="GH125"/>
</dbReference>
<dbReference type="PIRSF" id="PIRSF028846">
    <property type="entry name" value="UCP028846"/>
    <property type="match status" value="1"/>
</dbReference>
<dbReference type="SUPFAM" id="SSF48208">
    <property type="entry name" value="Six-hairpin glycosidases"/>
    <property type="match status" value="1"/>
</dbReference>
<keyword evidence="3" id="KW-1185">Reference proteome</keyword>